<dbReference type="InterPro" id="IPR011035">
    <property type="entry name" value="Ribosomal_bL25/Gln-tRNA_synth"/>
</dbReference>
<evidence type="ECO:0000256" key="3">
    <source>
        <dbReference type="ARBA" id="ARBA00022980"/>
    </source>
</evidence>
<evidence type="ECO:0000256" key="5">
    <source>
        <dbReference type="HAMAP-Rule" id="MF_01334"/>
    </source>
</evidence>
<keyword evidence="2 5" id="KW-0694">RNA-binding</keyword>
<dbReference type="Proteomes" id="UP001314903">
    <property type="component" value="Unassembled WGS sequence"/>
</dbReference>
<dbReference type="GO" id="GO:0005840">
    <property type="term" value="C:ribosome"/>
    <property type="evidence" value="ECO:0007669"/>
    <property type="project" value="UniProtKB-KW"/>
</dbReference>
<dbReference type="Gene3D" id="2.40.240.10">
    <property type="entry name" value="Ribosomal Protein L25, Chain P"/>
    <property type="match status" value="1"/>
</dbReference>
<feature type="region of interest" description="Disordered" evidence="6">
    <location>
        <begin position="177"/>
        <end position="197"/>
    </location>
</feature>
<dbReference type="Gene3D" id="2.170.120.20">
    <property type="entry name" value="Ribosomal protein L25, beta domain"/>
    <property type="match status" value="1"/>
</dbReference>
<feature type="domain" description="Large ribosomal subunit protein bL25 L25" evidence="7">
    <location>
        <begin position="8"/>
        <end position="84"/>
    </location>
</feature>
<dbReference type="PANTHER" id="PTHR33284">
    <property type="entry name" value="RIBOSOMAL PROTEIN L25/GLN-TRNA SYNTHETASE, ANTI-CODON-BINDING DOMAIN-CONTAINING PROTEIN"/>
    <property type="match status" value="1"/>
</dbReference>
<keyword evidence="10" id="KW-1185">Reference proteome</keyword>
<organism evidence="9 10">
    <name type="scientific">Acetoanaerobium pronyense</name>
    <dbReference type="NCBI Taxonomy" id="1482736"/>
    <lineage>
        <taxon>Bacteria</taxon>
        <taxon>Bacillati</taxon>
        <taxon>Bacillota</taxon>
        <taxon>Clostridia</taxon>
        <taxon>Peptostreptococcales</taxon>
        <taxon>Filifactoraceae</taxon>
        <taxon>Acetoanaerobium</taxon>
    </lineage>
</organism>
<dbReference type="EMBL" id="JAGGLI010000010">
    <property type="protein sequence ID" value="MBP2027347.1"/>
    <property type="molecule type" value="Genomic_DNA"/>
</dbReference>
<evidence type="ECO:0000256" key="2">
    <source>
        <dbReference type="ARBA" id="ARBA00022884"/>
    </source>
</evidence>
<dbReference type="CDD" id="cd00495">
    <property type="entry name" value="Ribosomal_L25_TL5_CTC"/>
    <property type="match status" value="1"/>
</dbReference>
<evidence type="ECO:0000256" key="1">
    <source>
        <dbReference type="ARBA" id="ARBA00022730"/>
    </source>
</evidence>
<dbReference type="RefSeq" id="WP_209660366.1">
    <property type="nucleotide sequence ID" value="NZ_JAGGLI010000010.1"/>
</dbReference>
<dbReference type="HAMAP" id="MF_01334">
    <property type="entry name" value="Ribosomal_bL25_CTC"/>
    <property type="match status" value="1"/>
</dbReference>
<evidence type="ECO:0000256" key="4">
    <source>
        <dbReference type="ARBA" id="ARBA00023274"/>
    </source>
</evidence>
<dbReference type="Pfam" id="PF01386">
    <property type="entry name" value="Ribosomal_L25p"/>
    <property type="match status" value="1"/>
</dbReference>
<comment type="similarity">
    <text evidence="5">Belongs to the bacterial ribosomal protein bL25 family. CTC subfamily.</text>
</comment>
<dbReference type="InterPro" id="IPR037121">
    <property type="entry name" value="Ribosomal_bL25_C"/>
</dbReference>
<dbReference type="SUPFAM" id="SSF50715">
    <property type="entry name" value="Ribosomal protein L25-like"/>
    <property type="match status" value="1"/>
</dbReference>
<keyword evidence="4 5" id="KW-0687">Ribonucleoprotein</keyword>
<proteinExistence type="inferred from homology"/>
<keyword evidence="1 5" id="KW-0699">rRNA-binding</keyword>
<feature type="domain" description="Large ribosomal subunit protein bL25 beta" evidence="8">
    <location>
        <begin position="92"/>
        <end position="175"/>
    </location>
</feature>
<dbReference type="InterPro" id="IPR020056">
    <property type="entry name" value="Rbsml_bL25/Gln-tRNA_synth_N"/>
</dbReference>
<sequence>MKTQIREEKPAVVRNEDMIPGVLYGHEMDPKSIKVPRKEFFKEYERHGQSSVFSCEVDGESHKVYIKDIQRDVLNHEKIIHFDLLKVTAKDKIHARIPIHLEGKDFVEKGGLIVQQILTELDAKYSINESPEDINIDVSKMVAGDTMLLSDIKLPDYLEVLDAMDSVVVTVTVPKVETESDEDEITEPEVIGQKSEE</sequence>
<dbReference type="NCBIfam" id="TIGR00731">
    <property type="entry name" value="bL25_bact_ctc"/>
    <property type="match status" value="1"/>
</dbReference>
<evidence type="ECO:0000259" key="8">
    <source>
        <dbReference type="Pfam" id="PF14693"/>
    </source>
</evidence>
<comment type="subunit">
    <text evidence="5">Part of the 50S ribosomal subunit; part of the 5S rRNA/L5/L18/L25 subcomplex. Contacts the 5S rRNA. Binds to the 5S rRNA independently of L5 and L18.</text>
</comment>
<comment type="caution">
    <text evidence="9">The sequence shown here is derived from an EMBL/GenBank/DDBJ whole genome shotgun (WGS) entry which is preliminary data.</text>
</comment>
<dbReference type="Pfam" id="PF14693">
    <property type="entry name" value="Ribosomal_TL5_C"/>
    <property type="match status" value="1"/>
</dbReference>
<reference evidence="9 10" key="1">
    <citation type="submission" date="2021-03" db="EMBL/GenBank/DDBJ databases">
        <title>Genomic Encyclopedia of Type Strains, Phase IV (KMG-IV): sequencing the most valuable type-strain genomes for metagenomic binning, comparative biology and taxonomic classification.</title>
        <authorList>
            <person name="Goeker M."/>
        </authorList>
    </citation>
    <scope>NUCLEOTIDE SEQUENCE [LARGE SCALE GENOMIC DNA]</scope>
    <source>
        <strain evidence="9 10">DSM 27512</strain>
    </source>
</reference>
<dbReference type="PANTHER" id="PTHR33284:SF1">
    <property type="entry name" value="RIBOSOMAL PROTEIN L25_GLN-TRNA SYNTHETASE, ANTI-CODON-BINDING DOMAIN-CONTAINING PROTEIN"/>
    <property type="match status" value="1"/>
</dbReference>
<evidence type="ECO:0000256" key="6">
    <source>
        <dbReference type="SAM" id="MobiDB-lite"/>
    </source>
</evidence>
<evidence type="ECO:0000259" key="7">
    <source>
        <dbReference type="Pfam" id="PF01386"/>
    </source>
</evidence>
<comment type="function">
    <text evidence="5">This is one of the proteins that binds to the 5S RNA in the ribosome where it forms part of the central protuberance.</text>
</comment>
<gene>
    <name evidence="5" type="primary">rplY</name>
    <name evidence="5" type="synonym">ctc</name>
    <name evidence="9" type="ORF">J2Z35_001141</name>
</gene>
<evidence type="ECO:0000313" key="10">
    <source>
        <dbReference type="Proteomes" id="UP001314903"/>
    </source>
</evidence>
<accession>A0ABS4KHT2</accession>
<dbReference type="InterPro" id="IPR001021">
    <property type="entry name" value="Ribosomal_bL25_long"/>
</dbReference>
<evidence type="ECO:0000313" key="9">
    <source>
        <dbReference type="EMBL" id="MBP2027347.1"/>
    </source>
</evidence>
<dbReference type="InterPro" id="IPR029751">
    <property type="entry name" value="Ribosomal_L25_dom"/>
</dbReference>
<keyword evidence="3 5" id="KW-0689">Ribosomal protein</keyword>
<protein>
    <recommendedName>
        <fullName evidence="5">Large ribosomal subunit protein bL25</fullName>
    </recommendedName>
    <alternativeName>
        <fullName evidence="5">General stress protein CTC</fullName>
    </alternativeName>
</protein>
<name>A0ABS4KHT2_9FIRM</name>
<dbReference type="InterPro" id="IPR020057">
    <property type="entry name" value="Ribosomal_bL25_b-dom"/>
</dbReference>
<dbReference type="InterPro" id="IPR020930">
    <property type="entry name" value="Ribosomal_uL5_bac-type"/>
</dbReference>